<reference evidence="2" key="1">
    <citation type="submission" date="2022-03" db="EMBL/GenBank/DDBJ databases">
        <authorList>
            <person name="Leyn A S."/>
        </authorList>
    </citation>
    <scope>NUCLEOTIDE SEQUENCE</scope>
    <source>
        <strain evidence="2">Streptomyces globisporus 4-3</strain>
    </source>
</reference>
<evidence type="ECO:0000256" key="1">
    <source>
        <dbReference type="SAM" id="MobiDB-lite"/>
    </source>
</evidence>
<evidence type="ECO:0000313" key="2">
    <source>
        <dbReference type="EMBL" id="CAH9416987.1"/>
    </source>
</evidence>
<name>A0ABM9H093_STRGL</name>
<dbReference type="Proteomes" id="UP001154015">
    <property type="component" value="Unassembled WGS sequence"/>
</dbReference>
<comment type="caution">
    <text evidence="2">The sequence shown here is derived from an EMBL/GenBank/DDBJ whole genome shotgun (WGS) entry which is preliminary data.</text>
</comment>
<dbReference type="EMBL" id="CAKXYP010000010">
    <property type="protein sequence ID" value="CAH9416987.1"/>
    <property type="molecule type" value="Genomic_DNA"/>
</dbReference>
<organism evidence="2 3">
    <name type="scientific">Streptomyces globisporus</name>
    <dbReference type="NCBI Taxonomy" id="1908"/>
    <lineage>
        <taxon>Bacteria</taxon>
        <taxon>Bacillati</taxon>
        <taxon>Actinomycetota</taxon>
        <taxon>Actinomycetes</taxon>
        <taxon>Kitasatosporales</taxon>
        <taxon>Streptomycetaceae</taxon>
        <taxon>Streptomyces</taxon>
    </lineage>
</organism>
<proteinExistence type="predicted"/>
<feature type="region of interest" description="Disordered" evidence="1">
    <location>
        <begin position="30"/>
        <end position="52"/>
    </location>
</feature>
<protein>
    <submittedName>
        <fullName evidence="2">Uncharacterized protein</fullName>
    </submittedName>
</protein>
<gene>
    <name evidence="2" type="ORF">SGL43_04026</name>
</gene>
<accession>A0ABM9H093</accession>
<keyword evidence="3" id="KW-1185">Reference proteome</keyword>
<evidence type="ECO:0000313" key="3">
    <source>
        <dbReference type="Proteomes" id="UP001154015"/>
    </source>
</evidence>
<sequence length="52" mass="5936">MVVRPVVVRRTGLCLVHRKSVLYDVQVDSFEPERSRRRDPRGGPAVPFSTLT</sequence>